<organism evidence="1 2">
    <name type="scientific">Apiospora kogelbergensis</name>
    <dbReference type="NCBI Taxonomy" id="1337665"/>
    <lineage>
        <taxon>Eukaryota</taxon>
        <taxon>Fungi</taxon>
        <taxon>Dikarya</taxon>
        <taxon>Ascomycota</taxon>
        <taxon>Pezizomycotina</taxon>
        <taxon>Sordariomycetes</taxon>
        <taxon>Xylariomycetidae</taxon>
        <taxon>Amphisphaeriales</taxon>
        <taxon>Apiosporaceae</taxon>
        <taxon>Apiospora</taxon>
    </lineage>
</organism>
<gene>
    <name evidence="1" type="ORF">PG999_014498</name>
</gene>
<dbReference type="EMBL" id="JAQQWP010000012">
    <property type="protein sequence ID" value="KAK8092911.1"/>
    <property type="molecule type" value="Genomic_DNA"/>
</dbReference>
<comment type="caution">
    <text evidence="1">The sequence shown here is derived from an EMBL/GenBank/DDBJ whole genome shotgun (WGS) entry which is preliminary data.</text>
</comment>
<dbReference type="Proteomes" id="UP001392437">
    <property type="component" value="Unassembled WGS sequence"/>
</dbReference>
<protein>
    <submittedName>
        <fullName evidence="1">Uncharacterized protein</fullName>
    </submittedName>
</protein>
<sequence>MALFSTPTLALPAGLSKVSFSELTGEKVMKNGIYTLTYDEAGIPSISHTPLDINLTTRAIEHRNEQSIGARAAGCDNIALDHHNTDTALSNLENTCSGGKFGTTWAVADFVVAFYCQWNRQAVCTRQSALEAVKWVAQACGAYAAGSYSGDGYAYGFTDYQKHDFCNIVLESSGPCPA</sequence>
<accession>A0AAW0QBK2</accession>
<evidence type="ECO:0000313" key="2">
    <source>
        <dbReference type="Proteomes" id="UP001392437"/>
    </source>
</evidence>
<proteinExistence type="predicted"/>
<reference evidence="1 2" key="1">
    <citation type="submission" date="2023-01" db="EMBL/GenBank/DDBJ databases">
        <title>Analysis of 21 Apiospora genomes using comparative genomics revels a genus with tremendous synthesis potential of carbohydrate active enzymes and secondary metabolites.</title>
        <authorList>
            <person name="Sorensen T."/>
        </authorList>
    </citation>
    <scope>NUCLEOTIDE SEQUENCE [LARGE SCALE GENOMIC DNA]</scope>
    <source>
        <strain evidence="1 2">CBS 117206</strain>
    </source>
</reference>
<name>A0AAW0QBK2_9PEZI</name>
<keyword evidence="2" id="KW-1185">Reference proteome</keyword>
<evidence type="ECO:0000313" key="1">
    <source>
        <dbReference type="EMBL" id="KAK8092911.1"/>
    </source>
</evidence>
<dbReference type="AlphaFoldDB" id="A0AAW0QBK2"/>